<name>A0ABQ6WG56_9EURO</name>
<keyword evidence="2" id="KW-1185">Reference proteome</keyword>
<sequence>MITGCYLVLIHTALLLPLLVYRILAFVPSLTPLYNRPSASLGRFFPIGAITVLKINHNRLYLREDAFLCCCVLA</sequence>
<accession>A0ABQ6WG56</accession>
<protein>
    <recommendedName>
        <fullName evidence="3">Secreted peptide</fullName>
    </recommendedName>
</protein>
<dbReference type="Proteomes" id="UP000325395">
    <property type="component" value="Unassembled WGS sequence"/>
</dbReference>
<dbReference type="EMBL" id="ML735756">
    <property type="protein sequence ID" value="KAE8416126.1"/>
    <property type="molecule type" value="Genomic_DNA"/>
</dbReference>
<evidence type="ECO:0008006" key="3">
    <source>
        <dbReference type="Google" id="ProtNLM"/>
    </source>
</evidence>
<gene>
    <name evidence="1" type="ORF">BDV36DRAFT_261012</name>
</gene>
<organism evidence="1 2">
    <name type="scientific">Aspergillus pseudocaelatus</name>
    <dbReference type="NCBI Taxonomy" id="1825620"/>
    <lineage>
        <taxon>Eukaryota</taxon>
        <taxon>Fungi</taxon>
        <taxon>Dikarya</taxon>
        <taxon>Ascomycota</taxon>
        <taxon>Pezizomycotina</taxon>
        <taxon>Eurotiomycetes</taxon>
        <taxon>Eurotiomycetidae</taxon>
        <taxon>Eurotiales</taxon>
        <taxon>Aspergillaceae</taxon>
        <taxon>Aspergillus</taxon>
        <taxon>Aspergillus subgen. Circumdati</taxon>
    </lineage>
</organism>
<proteinExistence type="predicted"/>
<evidence type="ECO:0000313" key="1">
    <source>
        <dbReference type="EMBL" id="KAE8416126.1"/>
    </source>
</evidence>
<reference evidence="1 2" key="1">
    <citation type="submission" date="2019-04" db="EMBL/GenBank/DDBJ databases">
        <authorList>
            <consortium name="DOE Joint Genome Institute"/>
            <person name="Mondo S."/>
            <person name="Kjaerbolling I."/>
            <person name="Vesth T."/>
            <person name="Frisvad J.C."/>
            <person name="Nybo J.L."/>
            <person name="Theobald S."/>
            <person name="Kildgaard S."/>
            <person name="Isbrandt T."/>
            <person name="Kuo A."/>
            <person name="Sato A."/>
            <person name="Lyhne E.K."/>
            <person name="Kogle M.E."/>
            <person name="Wiebenga A."/>
            <person name="Kun R.S."/>
            <person name="Lubbers R.J."/>
            <person name="Makela M.R."/>
            <person name="Barry K."/>
            <person name="Chovatia M."/>
            <person name="Clum A."/>
            <person name="Daum C."/>
            <person name="Haridas S."/>
            <person name="He G."/>
            <person name="LaButti K."/>
            <person name="Lipzen A."/>
            <person name="Riley R."/>
            <person name="Salamov A."/>
            <person name="Simmons B.A."/>
            <person name="Magnuson J.K."/>
            <person name="Henrissat B."/>
            <person name="Mortensen U.H."/>
            <person name="Larsen T.O."/>
            <person name="Devries R.P."/>
            <person name="Grigoriev I.V."/>
            <person name="Machida M."/>
            <person name="Baker S.E."/>
            <person name="Andersen M.R."/>
            <person name="Cantor M.N."/>
            <person name="Hua S.X."/>
        </authorList>
    </citation>
    <scope>NUCLEOTIDE SEQUENCE [LARGE SCALE GENOMIC DNA]</scope>
    <source>
        <strain evidence="1 2">CBS 117616</strain>
    </source>
</reference>
<evidence type="ECO:0000313" key="2">
    <source>
        <dbReference type="Proteomes" id="UP000325395"/>
    </source>
</evidence>